<name>A0ACB8WKV0_9TELE</name>
<dbReference type="Proteomes" id="UP000831701">
    <property type="component" value="Chromosome 8"/>
</dbReference>
<comment type="caution">
    <text evidence="1">The sequence shown here is derived from an EMBL/GenBank/DDBJ whole genome shotgun (WGS) entry which is preliminary data.</text>
</comment>
<reference evidence="1" key="1">
    <citation type="submission" date="2022-04" db="EMBL/GenBank/DDBJ databases">
        <title>Jade perch genome.</title>
        <authorList>
            <person name="Chao B."/>
        </authorList>
    </citation>
    <scope>NUCLEOTIDE SEQUENCE</scope>
    <source>
        <strain evidence="1">CB-2022</strain>
    </source>
</reference>
<keyword evidence="2" id="KW-1185">Reference proteome</keyword>
<protein>
    <submittedName>
        <fullName evidence="1">Uncharacterized protein</fullName>
    </submittedName>
</protein>
<evidence type="ECO:0000313" key="2">
    <source>
        <dbReference type="Proteomes" id="UP000831701"/>
    </source>
</evidence>
<organism evidence="1 2">
    <name type="scientific">Scortum barcoo</name>
    <name type="common">barcoo grunter</name>
    <dbReference type="NCBI Taxonomy" id="214431"/>
    <lineage>
        <taxon>Eukaryota</taxon>
        <taxon>Metazoa</taxon>
        <taxon>Chordata</taxon>
        <taxon>Craniata</taxon>
        <taxon>Vertebrata</taxon>
        <taxon>Euteleostomi</taxon>
        <taxon>Actinopterygii</taxon>
        <taxon>Neopterygii</taxon>
        <taxon>Teleostei</taxon>
        <taxon>Neoteleostei</taxon>
        <taxon>Acanthomorphata</taxon>
        <taxon>Eupercaria</taxon>
        <taxon>Centrarchiformes</taxon>
        <taxon>Terapontoidei</taxon>
        <taxon>Terapontidae</taxon>
        <taxon>Scortum</taxon>
    </lineage>
</organism>
<sequence length="371" mass="41801">MFTIFTILLSLLSCFVVDFKSKLCDVGFKSEPSPRSRLIAAISELSSASFITLSKSFLKCVLGHCPAGRLMTSGEDAALPSSTFVSSVHIKILLFYVIFYGCLAGIFVGTIQALLLTLSNYKPTYQDRVAPPGLSHTPRSEKSEISFSKKNPDSYSRYTNAMDTFLKKYNDEGQTDPMKYEDCGGKYNPLFYSIRFNSPHSYKDRGTVESEQGQRKACQYLRSWLGSCSGLNDVTYGFAEGKPCIIVKLNRIVNFRPKAPSNNQSLPEALQGKAQPNLIPIHCKNKRDEDEGKIGEIKYFGLAEGFPLQYYPYYGKLLHPQYLQPLVAIQFTNLTLDQELRVECKVYGANIDYSEKDRYQGRFDIKFTVNS</sequence>
<accession>A0ACB8WKV0</accession>
<evidence type="ECO:0000313" key="1">
    <source>
        <dbReference type="EMBL" id="KAI3368346.1"/>
    </source>
</evidence>
<gene>
    <name evidence="1" type="ORF">L3Q82_008051</name>
</gene>
<proteinExistence type="predicted"/>
<dbReference type="EMBL" id="CM041538">
    <property type="protein sequence ID" value="KAI3368346.1"/>
    <property type="molecule type" value="Genomic_DNA"/>
</dbReference>